<evidence type="ECO:0000256" key="5">
    <source>
        <dbReference type="SAM" id="MobiDB-lite"/>
    </source>
</evidence>
<accession>A0A0K9XCP0</accession>
<proteinExistence type="inferred from homology"/>
<dbReference type="NCBIfam" id="TIGR00553">
    <property type="entry name" value="pabB"/>
    <property type="match status" value="1"/>
</dbReference>
<protein>
    <recommendedName>
        <fullName evidence="2">aminodeoxychorismate synthase</fullName>
        <ecNumber evidence="2">2.6.1.85</ecNumber>
    </recommendedName>
</protein>
<dbReference type="InterPro" id="IPR017926">
    <property type="entry name" value="GATASE"/>
</dbReference>
<dbReference type="CDD" id="cd01743">
    <property type="entry name" value="GATase1_Anthranilate_Synthase"/>
    <property type="match status" value="1"/>
</dbReference>
<dbReference type="InterPro" id="IPR005801">
    <property type="entry name" value="ADC_synthase"/>
</dbReference>
<dbReference type="PANTHER" id="PTHR11236">
    <property type="entry name" value="AMINOBENZOATE/ANTHRANILATE SYNTHASE"/>
    <property type="match status" value="1"/>
</dbReference>
<evidence type="ECO:0000259" key="7">
    <source>
        <dbReference type="Pfam" id="PF00425"/>
    </source>
</evidence>
<dbReference type="GO" id="GO:0009396">
    <property type="term" value="P:folic acid-containing compound biosynthetic process"/>
    <property type="evidence" value="ECO:0007669"/>
    <property type="project" value="InterPro"/>
</dbReference>
<keyword evidence="10" id="KW-1185">Reference proteome</keyword>
<dbReference type="Pfam" id="PF00425">
    <property type="entry name" value="Chorismate_bind"/>
    <property type="match status" value="1"/>
</dbReference>
<evidence type="ECO:0000313" key="9">
    <source>
        <dbReference type="EMBL" id="KNB50891.1"/>
    </source>
</evidence>
<evidence type="ECO:0000256" key="1">
    <source>
        <dbReference type="ARBA" id="ARBA00005970"/>
    </source>
</evidence>
<dbReference type="GO" id="GO:0046820">
    <property type="term" value="F:4-amino-4-deoxychorismate synthase activity"/>
    <property type="evidence" value="ECO:0007669"/>
    <property type="project" value="UniProtKB-EC"/>
</dbReference>
<dbReference type="PRINTS" id="PR00096">
    <property type="entry name" value="GATASE"/>
</dbReference>
<keyword evidence="3" id="KW-0808">Transferase</keyword>
<feature type="domain" description="Glutamine amidotransferase" evidence="6">
    <location>
        <begin position="4"/>
        <end position="186"/>
    </location>
</feature>
<dbReference type="InterPro" id="IPR019999">
    <property type="entry name" value="Anth_synth_I-like"/>
</dbReference>
<dbReference type="Gene3D" id="3.40.50.880">
    <property type="match status" value="1"/>
</dbReference>
<evidence type="ECO:0000256" key="3">
    <source>
        <dbReference type="ARBA" id="ARBA00022679"/>
    </source>
</evidence>
<sequence>MKVLLVDNHDSYTYNLFQLIAAEYGTEPDVLTNDDPAWEGVDLRSYDAAVISPGPGRPGRPRDFGRSRDVLADGRLPVLGVCLGHQGLGAEAGARVVQSPRPRHGHLTTVTHTGDALFAGVPREFTAVRYHSLCLAEPVPDVLRVTARAEDGVVMAVAHRERPWWGVQFHPESVASEHGARLMANFRSLARAAHRRDGRRTAARPSAPRAAPRRTAARPAPGAPPLEVKYTVLPGETDTRAVFTALYRDSDPVFWLDSAHVAEGLSRFSFLGDASGPLGELLTYRAGEGRVTVRHGNGVTTTCPGSVFDVLEERLRVRSVAPPHDPPFDFAGGYVGYFGYELRADCGSPHGRRAPAPDAQWLFCDRFVAVDHREKRTWLVALCRPEEPGEPQAAEDWLAATARAVRELPHTRRPPGAAAARPPDTRAAARRAEAALARPEAGYLADIAECRRQLYAGESYELCLTNTVTLPAPDDPLACYTRLRALNPAPYGALLRFGGTWVLSASPERFLRVDRDRTAESKPIKGTARRGDDPAEDEALCRSLREDPKTRAENLMIADLLRNDLGRVCEVGTVEVPEFLATESYATVHQLVSTVRGRLRPDVGAVGAVRACFPGGSMTGAPKLRSLDILDGLEKRPRGIYSGALGYLSASGPADLSIVIRTAVLHDGVLTAGTGGAILLDSDPAAEYAEILLKAAATVQALPDEGAPRTGHAPAAVRRTTRPVRTR</sequence>
<comment type="similarity">
    <text evidence="1">In the C-terminal section; belongs to the anthranilate synthase component I family.</text>
</comment>
<evidence type="ECO:0000256" key="4">
    <source>
        <dbReference type="ARBA" id="ARBA00022962"/>
    </source>
</evidence>
<keyword evidence="4" id="KW-0315">Glutamine amidotransferase</keyword>
<name>A0A0K9XCP0_9ACTN</name>
<dbReference type="PRINTS" id="PR00097">
    <property type="entry name" value="ANTSNTHASEII"/>
</dbReference>
<dbReference type="Proteomes" id="UP000037288">
    <property type="component" value="Unassembled WGS sequence"/>
</dbReference>
<dbReference type="STRING" id="1678637.AC230_20335"/>
<evidence type="ECO:0000259" key="6">
    <source>
        <dbReference type="Pfam" id="PF00117"/>
    </source>
</evidence>
<dbReference type="EC" id="2.6.1.85" evidence="2"/>
<feature type="region of interest" description="Disordered" evidence="5">
    <location>
        <begin position="194"/>
        <end position="225"/>
    </location>
</feature>
<dbReference type="InterPro" id="IPR015890">
    <property type="entry name" value="Chorismate_C"/>
</dbReference>
<dbReference type="InterPro" id="IPR006805">
    <property type="entry name" value="Anth_synth_I_N"/>
</dbReference>
<dbReference type="InterPro" id="IPR006221">
    <property type="entry name" value="TrpG/PapA_dom"/>
</dbReference>
<feature type="region of interest" description="Disordered" evidence="5">
    <location>
        <begin position="704"/>
        <end position="727"/>
    </location>
</feature>
<dbReference type="InterPro" id="IPR005802">
    <property type="entry name" value="ADC_synth_comp_1"/>
</dbReference>
<dbReference type="EMBL" id="LFXA01000013">
    <property type="protein sequence ID" value="KNB50891.1"/>
    <property type="molecule type" value="Genomic_DNA"/>
</dbReference>
<organism evidence="9 10">
    <name type="scientific">Streptomyces caatingaensis</name>
    <dbReference type="NCBI Taxonomy" id="1678637"/>
    <lineage>
        <taxon>Bacteria</taxon>
        <taxon>Bacillati</taxon>
        <taxon>Actinomycetota</taxon>
        <taxon>Actinomycetes</taxon>
        <taxon>Kitasatosporales</taxon>
        <taxon>Streptomycetaceae</taxon>
        <taxon>Streptomyces</taxon>
    </lineage>
</organism>
<dbReference type="OrthoDB" id="3518032at2"/>
<evidence type="ECO:0000256" key="2">
    <source>
        <dbReference type="ARBA" id="ARBA00013139"/>
    </source>
</evidence>
<dbReference type="GO" id="GO:0008153">
    <property type="term" value="P:4-aminobenzoate biosynthetic process"/>
    <property type="evidence" value="ECO:0007669"/>
    <property type="project" value="TreeGrafter"/>
</dbReference>
<dbReference type="InterPro" id="IPR029062">
    <property type="entry name" value="Class_I_gatase-like"/>
</dbReference>
<reference evidence="10" key="1">
    <citation type="submission" date="2015-07" db="EMBL/GenBank/DDBJ databases">
        <title>Draft genome sequence of Streptomyces sp. CMAA 1322, a bacterium isolated from Caatinga biome, from dry forest semiarid of Brazil.</title>
        <authorList>
            <person name="Santos S.N."/>
            <person name="Gacesa R."/>
            <person name="Taketani R.G."/>
            <person name="Long P.F."/>
            <person name="Melo I.S."/>
        </authorList>
    </citation>
    <scope>NUCLEOTIDE SEQUENCE [LARGE SCALE GENOMIC DNA]</scope>
    <source>
        <strain evidence="10">CMAA 1322</strain>
    </source>
</reference>
<dbReference type="GO" id="GO:0005737">
    <property type="term" value="C:cytoplasm"/>
    <property type="evidence" value="ECO:0007669"/>
    <property type="project" value="TreeGrafter"/>
</dbReference>
<dbReference type="NCBIfam" id="TIGR00566">
    <property type="entry name" value="trpG_papA"/>
    <property type="match status" value="1"/>
</dbReference>
<dbReference type="Pfam" id="PF00117">
    <property type="entry name" value="GATase"/>
    <property type="match status" value="1"/>
</dbReference>
<comment type="caution">
    <text evidence="9">The sequence shown here is derived from an EMBL/GenBank/DDBJ whole genome shotgun (WGS) entry which is preliminary data.</text>
</comment>
<evidence type="ECO:0000259" key="8">
    <source>
        <dbReference type="Pfam" id="PF04715"/>
    </source>
</evidence>
<dbReference type="Pfam" id="PF04715">
    <property type="entry name" value="Anth_synt_I_N"/>
    <property type="match status" value="1"/>
</dbReference>
<feature type="domain" description="Anthranilate synthase component I N-terminal" evidence="8">
    <location>
        <begin position="241"/>
        <end position="379"/>
    </location>
</feature>
<dbReference type="AlphaFoldDB" id="A0A0K9XCP0"/>
<gene>
    <name evidence="9" type="ORF">AC230_20335</name>
</gene>
<dbReference type="SUPFAM" id="SSF52317">
    <property type="entry name" value="Class I glutamine amidotransferase-like"/>
    <property type="match status" value="1"/>
</dbReference>
<dbReference type="Gene3D" id="3.60.120.10">
    <property type="entry name" value="Anthranilate synthase"/>
    <property type="match status" value="1"/>
</dbReference>
<dbReference type="PATRIC" id="fig|1678637.3.peg.4352"/>
<dbReference type="GO" id="GO:0000162">
    <property type="term" value="P:L-tryptophan biosynthetic process"/>
    <property type="evidence" value="ECO:0007669"/>
    <property type="project" value="TreeGrafter"/>
</dbReference>
<feature type="domain" description="Chorismate-utilising enzyme C-terminal" evidence="7">
    <location>
        <begin position="441"/>
        <end position="694"/>
    </location>
</feature>
<dbReference type="SUPFAM" id="SSF56322">
    <property type="entry name" value="ADC synthase"/>
    <property type="match status" value="1"/>
</dbReference>
<evidence type="ECO:0000313" key="10">
    <source>
        <dbReference type="Proteomes" id="UP000037288"/>
    </source>
</evidence>
<dbReference type="PANTHER" id="PTHR11236:SF18">
    <property type="entry name" value="AMINODEOXYCHORISMATE SYNTHASE"/>
    <property type="match status" value="1"/>
</dbReference>
<dbReference type="PROSITE" id="PS51273">
    <property type="entry name" value="GATASE_TYPE_1"/>
    <property type="match status" value="1"/>
</dbReference>